<protein>
    <submittedName>
        <fullName evidence="1">Uncharacterized protein</fullName>
    </submittedName>
</protein>
<dbReference type="Proteomes" id="UP000027135">
    <property type="component" value="Unassembled WGS sequence"/>
</dbReference>
<organism evidence="1 2">
    <name type="scientific">Zootermopsis nevadensis</name>
    <name type="common">Dampwood termite</name>
    <dbReference type="NCBI Taxonomy" id="136037"/>
    <lineage>
        <taxon>Eukaryota</taxon>
        <taxon>Metazoa</taxon>
        <taxon>Ecdysozoa</taxon>
        <taxon>Arthropoda</taxon>
        <taxon>Hexapoda</taxon>
        <taxon>Insecta</taxon>
        <taxon>Pterygota</taxon>
        <taxon>Neoptera</taxon>
        <taxon>Polyneoptera</taxon>
        <taxon>Dictyoptera</taxon>
        <taxon>Blattodea</taxon>
        <taxon>Blattoidea</taxon>
        <taxon>Termitoidae</taxon>
        <taxon>Termopsidae</taxon>
        <taxon>Zootermopsis</taxon>
    </lineage>
</organism>
<sequence>MNPSLYERKTSDGGSPVIKLTIINDFENTSSLFLYTLLTPMWNIGASIQSFLDLFYTFGWSLCTSDQPITRPLPVHRTAQHRKTRTNIQTHKACTSDCAATVTGSENTS</sequence>
<dbReference type="AlphaFoldDB" id="A0A067RQJ2"/>
<dbReference type="InParanoid" id="A0A067RQJ2"/>
<accession>A0A067RQJ2</accession>
<dbReference type="EMBL" id="KK852527">
    <property type="protein sequence ID" value="KDR22014.1"/>
    <property type="molecule type" value="Genomic_DNA"/>
</dbReference>
<evidence type="ECO:0000313" key="2">
    <source>
        <dbReference type="Proteomes" id="UP000027135"/>
    </source>
</evidence>
<name>A0A067RQJ2_ZOONE</name>
<reference evidence="1 2" key="1">
    <citation type="journal article" date="2014" name="Nat. Commun.">
        <title>Molecular traces of alternative social organization in a termite genome.</title>
        <authorList>
            <person name="Terrapon N."/>
            <person name="Li C."/>
            <person name="Robertson H.M."/>
            <person name="Ji L."/>
            <person name="Meng X."/>
            <person name="Booth W."/>
            <person name="Chen Z."/>
            <person name="Childers C.P."/>
            <person name="Glastad K.M."/>
            <person name="Gokhale K."/>
            <person name="Gowin J."/>
            <person name="Gronenberg W."/>
            <person name="Hermansen R.A."/>
            <person name="Hu H."/>
            <person name="Hunt B.G."/>
            <person name="Huylmans A.K."/>
            <person name="Khalil S.M."/>
            <person name="Mitchell R.D."/>
            <person name="Munoz-Torres M.C."/>
            <person name="Mustard J.A."/>
            <person name="Pan H."/>
            <person name="Reese J.T."/>
            <person name="Scharf M.E."/>
            <person name="Sun F."/>
            <person name="Vogel H."/>
            <person name="Xiao J."/>
            <person name="Yang W."/>
            <person name="Yang Z."/>
            <person name="Yang Z."/>
            <person name="Zhou J."/>
            <person name="Zhu J."/>
            <person name="Brent C.S."/>
            <person name="Elsik C.G."/>
            <person name="Goodisman M.A."/>
            <person name="Liberles D.A."/>
            <person name="Roe R.M."/>
            <person name="Vargo E.L."/>
            <person name="Vilcinskas A."/>
            <person name="Wang J."/>
            <person name="Bornberg-Bauer E."/>
            <person name="Korb J."/>
            <person name="Zhang G."/>
            <person name="Liebig J."/>
        </authorList>
    </citation>
    <scope>NUCLEOTIDE SEQUENCE [LARGE SCALE GENOMIC DNA]</scope>
    <source>
        <tissue evidence="1">Whole organism</tissue>
    </source>
</reference>
<keyword evidence="2" id="KW-1185">Reference proteome</keyword>
<gene>
    <name evidence="1" type="ORF">L798_03037</name>
</gene>
<evidence type="ECO:0000313" key="1">
    <source>
        <dbReference type="EMBL" id="KDR22014.1"/>
    </source>
</evidence>
<proteinExistence type="predicted"/>